<organism evidence="2 3">
    <name type="scientific">Candidatus Ventrousia excrementavium</name>
    <dbReference type="NCBI Taxonomy" id="2840961"/>
    <lineage>
        <taxon>Bacteria</taxon>
        <taxon>Bacillati</taxon>
        <taxon>Bacillota</taxon>
        <taxon>Clostridia</taxon>
        <taxon>Eubacteriales</taxon>
        <taxon>Clostridiaceae</taxon>
        <taxon>Clostridiaceae incertae sedis</taxon>
        <taxon>Candidatus Ventrousia</taxon>
    </lineage>
</organism>
<protein>
    <submittedName>
        <fullName evidence="2">Phosphoadenosine phosphosulfate reductase family protein</fullName>
    </submittedName>
</protein>
<gene>
    <name evidence="2" type="ORF">IAB67_06300</name>
</gene>
<dbReference type="Proteomes" id="UP000824073">
    <property type="component" value="Unassembled WGS sequence"/>
</dbReference>
<name>A0A9D1IVG9_9CLOT</name>
<dbReference type="PANTHER" id="PTHR43196:SF2">
    <property type="entry name" value="PHOSPHOADENOSINE PHOSPHOSULFATE REDUCTASE"/>
    <property type="match status" value="1"/>
</dbReference>
<comment type="caution">
    <text evidence="2">The sequence shown here is derived from an EMBL/GenBank/DDBJ whole genome shotgun (WGS) entry which is preliminary data.</text>
</comment>
<evidence type="ECO:0000313" key="3">
    <source>
        <dbReference type="Proteomes" id="UP000824073"/>
    </source>
</evidence>
<accession>A0A9D1IVG9</accession>
<reference evidence="2" key="1">
    <citation type="submission" date="2020-10" db="EMBL/GenBank/DDBJ databases">
        <authorList>
            <person name="Gilroy R."/>
        </authorList>
    </citation>
    <scope>NUCLEOTIDE SEQUENCE</scope>
    <source>
        <strain evidence="2">CHK191-8634</strain>
    </source>
</reference>
<reference evidence="2" key="2">
    <citation type="journal article" date="2021" name="PeerJ">
        <title>Extensive microbial diversity within the chicken gut microbiome revealed by metagenomics and culture.</title>
        <authorList>
            <person name="Gilroy R."/>
            <person name="Ravi A."/>
            <person name="Getino M."/>
            <person name="Pursley I."/>
            <person name="Horton D.L."/>
            <person name="Alikhan N.F."/>
            <person name="Baker D."/>
            <person name="Gharbi K."/>
            <person name="Hall N."/>
            <person name="Watson M."/>
            <person name="Adriaenssens E.M."/>
            <person name="Foster-Nyarko E."/>
            <person name="Jarju S."/>
            <person name="Secka A."/>
            <person name="Antonio M."/>
            <person name="Oren A."/>
            <person name="Chaudhuri R.R."/>
            <person name="La Ragione R."/>
            <person name="Hildebrand F."/>
            <person name="Pallen M.J."/>
        </authorList>
    </citation>
    <scope>NUCLEOTIDE SEQUENCE</scope>
    <source>
        <strain evidence="2">CHK191-8634</strain>
    </source>
</reference>
<dbReference type="AlphaFoldDB" id="A0A9D1IVG9"/>
<dbReference type="InterPro" id="IPR050128">
    <property type="entry name" value="Sulfate_adenylyltrnsfr_sub2"/>
</dbReference>
<dbReference type="PANTHER" id="PTHR43196">
    <property type="entry name" value="SULFATE ADENYLYLTRANSFERASE SUBUNIT 2"/>
    <property type="match status" value="1"/>
</dbReference>
<sequence length="275" mass="31506">MSLATYGKPMMICISGGKDSGVLLDLALRAGIPIEVQHSHTTADAPETVRFIRQQLHGLECAGILAHIDYPVYKGRRTSLWQLMRDQMIPPTRGMRYCCRVLKETASRGRMIATGVRWDESPRRASSRGIYENHAANIKRKVVIHSDNAEDRRIFEQCNLRGGMICNPIVDWTDREIWDYTADRKLPVNPLYGCGFGRVGCIGCPMAGKNRWRAFARWPKYRLLYMSAFEDIVIRRRAAGKADNPMFRSGESLFAWWMEDRNIEGQISFDDEVEE</sequence>
<dbReference type="EMBL" id="DVMR01000050">
    <property type="protein sequence ID" value="HIU43890.1"/>
    <property type="molecule type" value="Genomic_DNA"/>
</dbReference>
<feature type="domain" description="Phosphoadenosine phosphosulphate reductase" evidence="1">
    <location>
        <begin position="11"/>
        <end position="206"/>
    </location>
</feature>
<dbReference type="SUPFAM" id="SSF52402">
    <property type="entry name" value="Adenine nucleotide alpha hydrolases-like"/>
    <property type="match status" value="1"/>
</dbReference>
<dbReference type="GO" id="GO:0003824">
    <property type="term" value="F:catalytic activity"/>
    <property type="evidence" value="ECO:0007669"/>
    <property type="project" value="InterPro"/>
</dbReference>
<dbReference type="Gene3D" id="3.40.50.620">
    <property type="entry name" value="HUPs"/>
    <property type="match status" value="1"/>
</dbReference>
<evidence type="ECO:0000259" key="1">
    <source>
        <dbReference type="Pfam" id="PF01507"/>
    </source>
</evidence>
<proteinExistence type="predicted"/>
<dbReference type="Pfam" id="PF01507">
    <property type="entry name" value="PAPS_reduct"/>
    <property type="match status" value="1"/>
</dbReference>
<dbReference type="InterPro" id="IPR014729">
    <property type="entry name" value="Rossmann-like_a/b/a_fold"/>
</dbReference>
<dbReference type="InterPro" id="IPR002500">
    <property type="entry name" value="PAPS_reduct_dom"/>
</dbReference>
<evidence type="ECO:0000313" key="2">
    <source>
        <dbReference type="EMBL" id="HIU43890.1"/>
    </source>
</evidence>